<comment type="caution">
    <text evidence="2">The sequence shown here is derived from an EMBL/GenBank/DDBJ whole genome shotgun (WGS) entry which is preliminary data.</text>
</comment>
<dbReference type="InterPro" id="IPR027417">
    <property type="entry name" value="P-loop_NTPase"/>
</dbReference>
<feature type="domain" description="Thymidylate kinase-like" evidence="1">
    <location>
        <begin position="160"/>
        <end position="219"/>
    </location>
</feature>
<organism evidence="2 3">
    <name type="scientific">Candidatus Wildermuthbacteria bacterium RIFCSPHIGHO2_12_FULL_40_12</name>
    <dbReference type="NCBI Taxonomy" id="1802457"/>
    <lineage>
        <taxon>Bacteria</taxon>
        <taxon>Candidatus Wildermuthiibacteriota</taxon>
    </lineage>
</organism>
<accession>A0A1G2RES9</accession>
<dbReference type="Gene3D" id="3.40.50.300">
    <property type="entry name" value="P-loop containing nucleotide triphosphate hydrolases"/>
    <property type="match status" value="1"/>
</dbReference>
<proteinExistence type="predicted"/>
<evidence type="ECO:0000313" key="2">
    <source>
        <dbReference type="EMBL" id="OHA71354.1"/>
    </source>
</evidence>
<dbReference type="Proteomes" id="UP000177078">
    <property type="component" value="Unassembled WGS sequence"/>
</dbReference>
<evidence type="ECO:0000313" key="3">
    <source>
        <dbReference type="Proteomes" id="UP000177078"/>
    </source>
</evidence>
<reference evidence="2 3" key="1">
    <citation type="journal article" date="2016" name="Nat. Commun.">
        <title>Thousands of microbial genomes shed light on interconnected biogeochemical processes in an aquifer system.</title>
        <authorList>
            <person name="Anantharaman K."/>
            <person name="Brown C.T."/>
            <person name="Hug L.A."/>
            <person name="Sharon I."/>
            <person name="Castelle C.J."/>
            <person name="Probst A.J."/>
            <person name="Thomas B.C."/>
            <person name="Singh A."/>
            <person name="Wilkins M.J."/>
            <person name="Karaoz U."/>
            <person name="Brodie E.L."/>
            <person name="Williams K.H."/>
            <person name="Hubbard S.S."/>
            <person name="Banfield J.F."/>
        </authorList>
    </citation>
    <scope>NUCLEOTIDE SEQUENCE [LARGE SCALE GENOMIC DNA]</scope>
</reference>
<sequence length="241" mass="27886">MSLVGIDGSGKSSCLEDITEKLTHTDMAAIGDTILIRKNGVLEKLEGFIFEIGAFLGKKAKGINNRSLYKLLKLFDLLIRAKAQSVIEDKYKVKLLVTDGAPLVNILGWGSLYYRKLLTQELLKECILYLTGNKIPWKSKFYFLRNLPEVFFINLFSIKLQKPDVIFFLKTDPQMAISRIKTRDQKRQIHETEEFLYNLQEAYCMVCKFLSSEVKIYNIDTDKKTKDMIVFDILKKIYENN</sequence>
<dbReference type="InterPro" id="IPR039430">
    <property type="entry name" value="Thymidylate_kin-like_dom"/>
</dbReference>
<name>A0A1G2RES9_9BACT</name>
<dbReference type="STRING" id="1802457.A3F15_02940"/>
<dbReference type="SUPFAM" id="SSF52540">
    <property type="entry name" value="P-loop containing nucleoside triphosphate hydrolases"/>
    <property type="match status" value="1"/>
</dbReference>
<evidence type="ECO:0000259" key="1">
    <source>
        <dbReference type="Pfam" id="PF02223"/>
    </source>
</evidence>
<dbReference type="AlphaFoldDB" id="A0A1G2RES9"/>
<dbReference type="Pfam" id="PF02223">
    <property type="entry name" value="Thymidylate_kin"/>
    <property type="match status" value="1"/>
</dbReference>
<protein>
    <recommendedName>
        <fullName evidence="1">Thymidylate kinase-like domain-containing protein</fullName>
    </recommendedName>
</protein>
<dbReference type="EMBL" id="MHUC01000003">
    <property type="protein sequence ID" value="OHA71354.1"/>
    <property type="molecule type" value="Genomic_DNA"/>
</dbReference>
<gene>
    <name evidence="2" type="ORF">A3F15_02940</name>
</gene>